<evidence type="ECO:0000259" key="2">
    <source>
        <dbReference type="Pfam" id="PF05201"/>
    </source>
</evidence>
<dbReference type="SUPFAM" id="SSF56219">
    <property type="entry name" value="DNase I-like"/>
    <property type="match status" value="1"/>
</dbReference>
<dbReference type="InterPro" id="IPR036691">
    <property type="entry name" value="Endo/exonu/phosph_ase_sf"/>
</dbReference>
<organism evidence="3 4">
    <name type="scientific">Vicia faba</name>
    <name type="common">Broad bean</name>
    <name type="synonym">Faba vulgaris</name>
    <dbReference type="NCBI Taxonomy" id="3906"/>
    <lineage>
        <taxon>Eukaryota</taxon>
        <taxon>Viridiplantae</taxon>
        <taxon>Streptophyta</taxon>
        <taxon>Embryophyta</taxon>
        <taxon>Tracheophyta</taxon>
        <taxon>Spermatophyta</taxon>
        <taxon>Magnoliopsida</taxon>
        <taxon>eudicotyledons</taxon>
        <taxon>Gunneridae</taxon>
        <taxon>Pentapetalae</taxon>
        <taxon>rosids</taxon>
        <taxon>fabids</taxon>
        <taxon>Fabales</taxon>
        <taxon>Fabaceae</taxon>
        <taxon>Papilionoideae</taxon>
        <taxon>50 kb inversion clade</taxon>
        <taxon>NPAAA clade</taxon>
        <taxon>Hologalegina</taxon>
        <taxon>IRL clade</taxon>
        <taxon>Fabeae</taxon>
        <taxon>Vicia</taxon>
    </lineage>
</organism>
<dbReference type="AlphaFoldDB" id="A0AAV0Z2T9"/>
<feature type="domain" description="Glutamyl-tRNA reductase N-terminal" evidence="2">
    <location>
        <begin position="15"/>
        <end position="85"/>
    </location>
</feature>
<dbReference type="Gene3D" id="3.60.10.10">
    <property type="entry name" value="Endonuclease/exonuclease/phosphatase"/>
    <property type="match status" value="1"/>
</dbReference>
<feature type="compositionally biased region" description="Polar residues" evidence="1">
    <location>
        <begin position="609"/>
        <end position="618"/>
    </location>
</feature>
<dbReference type="InterPro" id="IPR015895">
    <property type="entry name" value="4pyrrol_synth_GluRdtase_N"/>
</dbReference>
<sequence>MMVGYTKENSSLVVIGLSVHTTPVELREKLAIPEVEWPRAIGELCGLNHIEEAAVLSTCNRMEIYVVALSQHRGIKEVTEWMSSCIFWNIRGIANASSRLALKRLISVNNLDLVLVAEPWMDFSKFLQTWLKKLNLKLFAMNYTHDLLPNLWCFCKSNITPTVLLRDSQHVSFTIVDNNKVFGYPWCFIGDFNSIIEAEEYHGSNTPDSTPMKDFHSWSDTDHLIHLPTMGNPFTWSNGRLGRKHSEKRLDRAVCNFHWIDTCSSTSCHTLVKNKSDHYPLLLNFEYNDPKVTSNFKFMNMWTLHKDCLNLVSQTWHSKVYGCHVYVLDKNLRILKANLKEWNKNSFGNVQEKVKIAEDNLIKIQDTLASQGYSEVLQHQEKEPQEALNEALDIEEAFWKEKARVNWCTNGDRKFGCDEKTIKAVCVQNSVQRDQLGGSDIYETVRSEVRRAISEIQIDLESAIQVSNATAVTVTDMADIHPDLLSPGTIELALETRREYTKKLEENLSYLQAKERARRLRADLAVEEHRVRELDRILREVLPYPKTPNIPKSRPSRKSSIERKRMSKRLAEDAKAYFDECVSLSTFDSSDFSSQEDPPLSMVGPPTPSRLTEQSGTREQSHHIHYDTMQPPASIDSEEAIHEQVSSTADSKETDSKYCFSFAQKPSEGTTAQQDIQQYIKKFEKSVSKLPSMRSSYGDMCDYSFQSSAESLLIDRVMLRSRIESGRFLLCGGGNFWSP</sequence>
<evidence type="ECO:0000256" key="1">
    <source>
        <dbReference type="SAM" id="MobiDB-lite"/>
    </source>
</evidence>
<dbReference type="EMBL" id="OX451736">
    <property type="protein sequence ID" value="CAI8591298.1"/>
    <property type="molecule type" value="Genomic_DNA"/>
</dbReference>
<dbReference type="PANTHER" id="PTHR34466:SF3">
    <property type="entry name" value="OS11G0129800 PROTEIN"/>
    <property type="match status" value="1"/>
</dbReference>
<name>A0AAV0Z2T9_VICFA</name>
<evidence type="ECO:0000313" key="3">
    <source>
        <dbReference type="EMBL" id="CAI8591298.1"/>
    </source>
</evidence>
<proteinExistence type="predicted"/>
<dbReference type="PANTHER" id="PTHR34466">
    <property type="entry name" value="OS11G0129800 PROTEIN"/>
    <property type="match status" value="1"/>
</dbReference>
<dbReference type="GO" id="GO:0050661">
    <property type="term" value="F:NADP binding"/>
    <property type="evidence" value="ECO:0007669"/>
    <property type="project" value="InterPro"/>
</dbReference>
<dbReference type="SUPFAM" id="SSF69742">
    <property type="entry name" value="Glutamyl tRNA-reductase catalytic, N-terminal domain"/>
    <property type="match status" value="1"/>
</dbReference>
<feature type="region of interest" description="Disordered" evidence="1">
    <location>
        <begin position="544"/>
        <end position="566"/>
    </location>
</feature>
<dbReference type="GO" id="GO:0033014">
    <property type="term" value="P:tetrapyrrole biosynthetic process"/>
    <property type="evidence" value="ECO:0007669"/>
    <property type="project" value="InterPro"/>
</dbReference>
<keyword evidence="4" id="KW-1185">Reference proteome</keyword>
<dbReference type="Gene3D" id="3.30.460.30">
    <property type="entry name" value="Glutamyl-tRNA reductase, N-terminal domain"/>
    <property type="match status" value="1"/>
</dbReference>
<accession>A0AAV0Z2T9</accession>
<feature type="region of interest" description="Disordered" evidence="1">
    <location>
        <begin position="589"/>
        <end position="633"/>
    </location>
</feature>
<dbReference type="Pfam" id="PF05201">
    <property type="entry name" value="GlutR_N"/>
    <property type="match status" value="1"/>
</dbReference>
<evidence type="ECO:0000313" key="4">
    <source>
        <dbReference type="Proteomes" id="UP001157006"/>
    </source>
</evidence>
<dbReference type="Proteomes" id="UP001157006">
    <property type="component" value="Chromosome 1L"/>
</dbReference>
<dbReference type="InterPro" id="IPR036343">
    <property type="entry name" value="GluRdtase_N_sf"/>
</dbReference>
<protein>
    <recommendedName>
        <fullName evidence="2">Glutamyl-tRNA reductase N-terminal domain-containing protein</fullName>
    </recommendedName>
</protein>
<reference evidence="3 4" key="1">
    <citation type="submission" date="2023-01" db="EMBL/GenBank/DDBJ databases">
        <authorList>
            <person name="Kreplak J."/>
        </authorList>
    </citation>
    <scope>NUCLEOTIDE SEQUENCE [LARGE SCALE GENOMIC DNA]</scope>
</reference>
<dbReference type="GO" id="GO:0008883">
    <property type="term" value="F:glutamyl-tRNA reductase activity"/>
    <property type="evidence" value="ECO:0007669"/>
    <property type="project" value="InterPro"/>
</dbReference>
<gene>
    <name evidence="3" type="ORF">VFH_I481080</name>
</gene>